<dbReference type="InterPro" id="IPR001764">
    <property type="entry name" value="Glyco_hydro_3_N"/>
</dbReference>
<feature type="binding site" evidence="10">
    <location>
        <position position="131"/>
    </location>
    <ligand>
        <name>substrate</name>
    </ligand>
</feature>
<keyword evidence="6 10" id="KW-0573">Peptidoglycan synthesis</keyword>
<dbReference type="InterPro" id="IPR022956">
    <property type="entry name" value="Beta_hexosaminidase_bac"/>
</dbReference>
<keyword evidence="5 10" id="KW-0133">Cell shape</keyword>
<feature type="binding site" evidence="10">
    <location>
        <begin position="161"/>
        <end position="162"/>
    </location>
    <ligand>
        <name>substrate</name>
    </ligand>
</feature>
<evidence type="ECO:0000313" key="12">
    <source>
        <dbReference type="EMBL" id="MFC6440168.1"/>
    </source>
</evidence>
<organism evidence="12 13">
    <name type="scientific">Pseudobowmanella zhangzhouensis</name>
    <dbReference type="NCBI Taxonomy" id="1537679"/>
    <lineage>
        <taxon>Bacteria</taxon>
        <taxon>Pseudomonadati</taxon>
        <taxon>Pseudomonadota</taxon>
        <taxon>Gammaproteobacteria</taxon>
        <taxon>Alteromonadales</taxon>
        <taxon>Alteromonadaceae</taxon>
    </lineage>
</organism>
<dbReference type="InterPro" id="IPR019800">
    <property type="entry name" value="Glyco_hydro_3_AS"/>
</dbReference>
<feature type="active site" description="Proton donor/acceptor" evidence="10">
    <location>
        <position position="174"/>
    </location>
</feature>
<feature type="active site" description="Nucleophile" evidence="10">
    <location>
        <position position="246"/>
    </location>
</feature>
<evidence type="ECO:0000256" key="4">
    <source>
        <dbReference type="ARBA" id="ARBA00022801"/>
    </source>
</evidence>
<keyword evidence="3 10" id="KW-0132">Cell division</keyword>
<dbReference type="HAMAP" id="MF_00364">
    <property type="entry name" value="NagZ"/>
    <property type="match status" value="1"/>
</dbReference>
<dbReference type="EC" id="3.2.1.52" evidence="10"/>
<dbReference type="PANTHER" id="PTHR30480:SF13">
    <property type="entry name" value="BETA-HEXOSAMINIDASE"/>
    <property type="match status" value="1"/>
</dbReference>
<keyword evidence="9 10" id="KW-0961">Cell wall biogenesis/degradation</keyword>
<name>A0ABW1XJS7_9ALTE</name>
<dbReference type="InterPro" id="IPR036962">
    <property type="entry name" value="Glyco_hydro_3_N_sf"/>
</dbReference>
<evidence type="ECO:0000256" key="1">
    <source>
        <dbReference type="ARBA" id="ARBA00001231"/>
    </source>
</evidence>
<evidence type="ECO:0000256" key="8">
    <source>
        <dbReference type="ARBA" id="ARBA00023306"/>
    </source>
</evidence>
<dbReference type="InterPro" id="IPR050226">
    <property type="entry name" value="NagZ_Beta-hexosaminidase"/>
</dbReference>
<dbReference type="PANTHER" id="PTHR30480">
    <property type="entry name" value="BETA-HEXOSAMINIDASE-RELATED"/>
    <property type="match status" value="1"/>
</dbReference>
<evidence type="ECO:0000256" key="6">
    <source>
        <dbReference type="ARBA" id="ARBA00022984"/>
    </source>
</evidence>
<evidence type="ECO:0000256" key="10">
    <source>
        <dbReference type="HAMAP-Rule" id="MF_00364"/>
    </source>
</evidence>
<evidence type="ECO:0000256" key="2">
    <source>
        <dbReference type="ARBA" id="ARBA00022490"/>
    </source>
</evidence>
<feature type="domain" description="Glycoside hydrolase family 3 N-terminal" evidence="11">
    <location>
        <begin position="8"/>
        <end position="294"/>
    </location>
</feature>
<dbReference type="Gene3D" id="3.20.20.300">
    <property type="entry name" value="Glycoside hydrolase, family 3, N-terminal domain"/>
    <property type="match status" value="1"/>
</dbReference>
<dbReference type="GO" id="GO:0004563">
    <property type="term" value="F:beta-N-acetylhexosaminidase activity"/>
    <property type="evidence" value="ECO:0007669"/>
    <property type="project" value="UniProtKB-EC"/>
</dbReference>
<dbReference type="NCBIfam" id="NF003740">
    <property type="entry name" value="PRK05337.1"/>
    <property type="match status" value="1"/>
</dbReference>
<evidence type="ECO:0000256" key="9">
    <source>
        <dbReference type="ARBA" id="ARBA00023316"/>
    </source>
</evidence>
<comment type="similarity">
    <text evidence="10">Belongs to the glycosyl hydrolase 3 family. NagZ subfamily.</text>
</comment>
<protein>
    <recommendedName>
        <fullName evidence="10">Beta-hexosaminidase</fullName>
        <ecNumber evidence="10">3.2.1.52</ecNumber>
    </recommendedName>
    <alternativeName>
        <fullName evidence="10">Beta-N-acetylhexosaminidase</fullName>
    </alternativeName>
    <alternativeName>
        <fullName evidence="10">N-acetyl-beta-glucosaminidase</fullName>
    </alternativeName>
</protein>
<evidence type="ECO:0000313" key="13">
    <source>
        <dbReference type="Proteomes" id="UP001596364"/>
    </source>
</evidence>
<dbReference type="InterPro" id="IPR017853">
    <property type="entry name" value="GH"/>
</dbReference>
<keyword evidence="8 10" id="KW-0131">Cell cycle</keyword>
<keyword evidence="4 10" id="KW-0378">Hydrolase</keyword>
<keyword evidence="13" id="KW-1185">Reference proteome</keyword>
<evidence type="ECO:0000256" key="5">
    <source>
        <dbReference type="ARBA" id="ARBA00022960"/>
    </source>
</evidence>
<feature type="binding site" evidence="10">
    <location>
        <position position="66"/>
    </location>
    <ligand>
        <name>substrate</name>
    </ligand>
</feature>
<dbReference type="PROSITE" id="PS00775">
    <property type="entry name" value="GLYCOSYL_HYDROL_F3"/>
    <property type="match status" value="1"/>
</dbReference>
<dbReference type="SUPFAM" id="SSF51445">
    <property type="entry name" value="(Trans)glycosidases"/>
    <property type="match status" value="1"/>
</dbReference>
<proteinExistence type="inferred from homology"/>
<comment type="function">
    <text evidence="10">Plays a role in peptidoglycan recycling by cleaving the terminal beta-1,4-linked N-acetylglucosamine (GlcNAc) from peptide-linked peptidoglycan fragments, giving rise to free GlcNAc, anhydro-N-acetylmuramic acid and anhydro-N-acetylmuramic acid-linked peptides.</text>
</comment>
<evidence type="ECO:0000256" key="3">
    <source>
        <dbReference type="ARBA" id="ARBA00022618"/>
    </source>
</evidence>
<evidence type="ECO:0000259" key="11">
    <source>
        <dbReference type="Pfam" id="PF00933"/>
    </source>
</evidence>
<reference evidence="13" key="1">
    <citation type="journal article" date="2019" name="Int. J. Syst. Evol. Microbiol.">
        <title>The Global Catalogue of Microorganisms (GCM) 10K type strain sequencing project: providing services to taxonomists for standard genome sequencing and annotation.</title>
        <authorList>
            <consortium name="The Broad Institute Genomics Platform"/>
            <consortium name="The Broad Institute Genome Sequencing Center for Infectious Disease"/>
            <person name="Wu L."/>
            <person name="Ma J."/>
        </authorList>
    </citation>
    <scope>NUCLEOTIDE SEQUENCE [LARGE SCALE GENOMIC DNA]</scope>
    <source>
        <strain evidence="13">CGMCC 1.16031</strain>
    </source>
</reference>
<keyword evidence="2 10" id="KW-0963">Cytoplasm</keyword>
<comment type="catalytic activity">
    <reaction evidence="1 10">
        <text>Hydrolysis of terminal non-reducing N-acetyl-D-hexosamine residues in N-acetyl-beta-D-hexosaminides.</text>
        <dbReference type="EC" id="3.2.1.52"/>
    </reaction>
</comment>
<comment type="caution">
    <text evidence="12">The sequence shown here is derived from an EMBL/GenBank/DDBJ whole genome shotgun (WGS) entry which is preliminary data.</text>
</comment>
<dbReference type="Proteomes" id="UP001596364">
    <property type="component" value="Unassembled WGS sequence"/>
</dbReference>
<feature type="binding site" evidence="10">
    <location>
        <position position="58"/>
    </location>
    <ligand>
        <name>substrate</name>
    </ligand>
</feature>
<sequence length="327" mass="36257">MLDVQGHTLSEEERDMLDHPMVGGVILFTRNYDNLNQLRDLVRELREAARQSLVIAVDHEGGRVQRFRHGFSRLPAMGSILERCNHSLGSAQKSATELGWLMAAELRAMDIDLSFAPVLDMHGISDVIGDRAFHSDGDVIVHLAAAFIHGMQDANMASCGKHFPGHGNVKEDSHVAIPRDLRSKDEIFNKDMAVFTRLHQMRLLDALMPAHVIYPAVDAQPAGFSKIWIEQVLRQQLGFAGVVFSDDLSMQGAAVAGDYAERAEAAINAGCDVALICNNPQGAMQILDNANIGSPTLPMRTLKRPATLTWRELQQSDRWQYSQRLLD</sequence>
<comment type="pathway">
    <text evidence="10">Cell wall biogenesis; peptidoglycan recycling.</text>
</comment>
<feature type="site" description="Important for catalytic activity" evidence="10">
    <location>
        <position position="172"/>
    </location>
</feature>
<dbReference type="EMBL" id="JBHSUS010000001">
    <property type="protein sequence ID" value="MFC6440168.1"/>
    <property type="molecule type" value="Genomic_DNA"/>
</dbReference>
<comment type="subcellular location">
    <subcellularLocation>
        <location evidence="10">Cytoplasm</location>
    </subcellularLocation>
</comment>
<gene>
    <name evidence="10 12" type="primary">nagZ</name>
    <name evidence="12" type="ORF">ACFP85_08415</name>
</gene>
<evidence type="ECO:0000256" key="7">
    <source>
        <dbReference type="ARBA" id="ARBA00023295"/>
    </source>
</evidence>
<dbReference type="RefSeq" id="WP_254426527.1">
    <property type="nucleotide sequence ID" value="NZ_JBHSUS010000001.1"/>
</dbReference>
<keyword evidence="7 10" id="KW-0326">Glycosidase</keyword>
<dbReference type="Pfam" id="PF00933">
    <property type="entry name" value="Glyco_hydro_3"/>
    <property type="match status" value="1"/>
</dbReference>
<accession>A0ABW1XJS7</accession>